<gene>
    <name evidence="1" type="ORF">E5259_20395</name>
</gene>
<evidence type="ECO:0000313" key="2">
    <source>
        <dbReference type="Proteomes" id="UP000515789"/>
    </source>
</evidence>
<accession>A0A7G5MYS6</accession>
<name>A0A7G5MYS6_9FIRM</name>
<proteinExistence type="predicted"/>
<protein>
    <submittedName>
        <fullName evidence="1">Uncharacterized protein</fullName>
    </submittedName>
</protein>
<dbReference type="Proteomes" id="UP000515789">
    <property type="component" value="Chromosome"/>
</dbReference>
<organism evidence="1 2">
    <name type="scientific">Blautia producta</name>
    <dbReference type="NCBI Taxonomy" id="33035"/>
    <lineage>
        <taxon>Bacteria</taxon>
        <taxon>Bacillati</taxon>
        <taxon>Bacillota</taxon>
        <taxon>Clostridia</taxon>
        <taxon>Lachnospirales</taxon>
        <taxon>Lachnospiraceae</taxon>
        <taxon>Blautia</taxon>
    </lineage>
</organism>
<dbReference type="RefSeq" id="WP_148360763.1">
    <property type="nucleotide sequence ID" value="NZ_AP031416.1"/>
</dbReference>
<dbReference type="GeneID" id="75054858"/>
<dbReference type="EMBL" id="CP039126">
    <property type="protein sequence ID" value="QMW79769.1"/>
    <property type="molecule type" value="Genomic_DNA"/>
</dbReference>
<reference evidence="1 2" key="1">
    <citation type="submission" date="2019-04" db="EMBL/GenBank/DDBJ databases">
        <authorList>
            <person name="Schori C."/>
            <person name="Ahrens C."/>
        </authorList>
    </citation>
    <scope>NUCLEOTIDE SEQUENCE [LARGE SCALE GENOMIC DNA]</scope>
    <source>
        <strain evidence="1 2">DSM 2950</strain>
    </source>
</reference>
<dbReference type="AlphaFoldDB" id="A0A7G5MYS6"/>
<evidence type="ECO:0000313" key="1">
    <source>
        <dbReference type="EMBL" id="QMW79769.1"/>
    </source>
</evidence>
<sequence>MAKERCGQNGKVSVLPIDVVRMGKLAVRRKECSIKINVSVEGKRCGMGLGMYRNIGSVLECGYE</sequence>